<comment type="caution">
    <text evidence="2">The sequence shown here is derived from an EMBL/GenBank/DDBJ whole genome shotgun (WGS) entry which is preliminary data.</text>
</comment>
<dbReference type="AlphaFoldDB" id="A0AA88TJW3"/>
<feature type="compositionally biased region" description="Basic and acidic residues" evidence="1">
    <location>
        <begin position="7"/>
        <end position="26"/>
    </location>
</feature>
<accession>A0AA88TJW3</accession>
<evidence type="ECO:0000313" key="2">
    <source>
        <dbReference type="EMBL" id="KAK2869735.1"/>
    </source>
</evidence>
<evidence type="ECO:0000313" key="3">
    <source>
        <dbReference type="Proteomes" id="UP001187343"/>
    </source>
</evidence>
<sequence length="136" mass="14748">MAGVEEIAIRTEKGDKSCTKKPDKSDWMGVGEAEGSGMFRDGTRHLGRSRPSEATVLNVIVSLSAGIRQLLFPQPLQRRVPERDGSVSFSPLPPPPSACSLPSLSSSWLSFSPPPHFLSSTLAFLSCKTRSLTHRL</sequence>
<feature type="region of interest" description="Disordered" evidence="1">
    <location>
        <begin position="1"/>
        <end position="48"/>
    </location>
</feature>
<reference evidence="2" key="1">
    <citation type="submission" date="2023-08" db="EMBL/GenBank/DDBJ databases">
        <title>Chromosome-level Genome Assembly of mud carp (Cirrhinus molitorella).</title>
        <authorList>
            <person name="Liu H."/>
        </authorList>
    </citation>
    <scope>NUCLEOTIDE SEQUENCE</scope>
    <source>
        <strain evidence="2">Prfri</strain>
        <tissue evidence="2">Muscle</tissue>
    </source>
</reference>
<name>A0AA88TJW3_9TELE</name>
<gene>
    <name evidence="2" type="ORF">Q8A67_024127</name>
</gene>
<organism evidence="2 3">
    <name type="scientific">Cirrhinus molitorella</name>
    <name type="common">mud carp</name>
    <dbReference type="NCBI Taxonomy" id="172907"/>
    <lineage>
        <taxon>Eukaryota</taxon>
        <taxon>Metazoa</taxon>
        <taxon>Chordata</taxon>
        <taxon>Craniata</taxon>
        <taxon>Vertebrata</taxon>
        <taxon>Euteleostomi</taxon>
        <taxon>Actinopterygii</taxon>
        <taxon>Neopterygii</taxon>
        <taxon>Teleostei</taxon>
        <taxon>Ostariophysi</taxon>
        <taxon>Cypriniformes</taxon>
        <taxon>Cyprinidae</taxon>
        <taxon>Labeoninae</taxon>
        <taxon>Labeonini</taxon>
        <taxon>Cirrhinus</taxon>
    </lineage>
</organism>
<evidence type="ECO:0000256" key="1">
    <source>
        <dbReference type="SAM" id="MobiDB-lite"/>
    </source>
</evidence>
<dbReference type="EMBL" id="JAUYZG010000024">
    <property type="protein sequence ID" value="KAK2869735.1"/>
    <property type="molecule type" value="Genomic_DNA"/>
</dbReference>
<proteinExistence type="predicted"/>
<keyword evidence="3" id="KW-1185">Reference proteome</keyword>
<dbReference type="Proteomes" id="UP001187343">
    <property type="component" value="Unassembled WGS sequence"/>
</dbReference>
<protein>
    <submittedName>
        <fullName evidence="2">Uncharacterized protein</fullName>
    </submittedName>
</protein>